<dbReference type="EMBL" id="GL883020">
    <property type="protein sequence ID" value="EGG18081.1"/>
    <property type="molecule type" value="Genomic_DNA"/>
</dbReference>
<keyword evidence="3" id="KW-1185">Reference proteome</keyword>
<sequence>MKSNISLLLFISSLLFLTFCNSTLVQNIDVFNGQSVYQVVNLTSGELVSSVAFPNGGIYENIFGIAQQTGDKILLFAQYYKNVLLLSYTISTNSLRVIQQMTTVFNYIITDQSLGYWAGQKFIYASGQIPYGLTNYISLIMIDFVTQRSLTETFDAIPLGSNIEVAGVYYNNSYYLAYGYAPSEKNSTTSIFYCPFATYQKLSFTVENIPSCDMKLFIYQDQLLIASVGDDSASIFVADFETKEATLVLTLPFTNSTIQPFIQDPAGYLYMLSPEPNSSGSDAMLTVTTIDLETYSTTTRTIPDNIQSGSWILSTVDNLN</sequence>
<name>F4Q261_CACFS</name>
<feature type="chain" id="PRO_5003320507" evidence="1">
    <location>
        <begin position="23"/>
        <end position="320"/>
    </location>
</feature>
<accession>F4Q261</accession>
<evidence type="ECO:0000256" key="1">
    <source>
        <dbReference type="SAM" id="SignalP"/>
    </source>
</evidence>
<gene>
    <name evidence="2" type="ORF">DFA_06748</name>
</gene>
<evidence type="ECO:0000313" key="3">
    <source>
        <dbReference type="Proteomes" id="UP000007797"/>
    </source>
</evidence>
<organism evidence="2 3">
    <name type="scientific">Cavenderia fasciculata</name>
    <name type="common">Slime mold</name>
    <name type="synonym">Dictyostelium fasciculatum</name>
    <dbReference type="NCBI Taxonomy" id="261658"/>
    <lineage>
        <taxon>Eukaryota</taxon>
        <taxon>Amoebozoa</taxon>
        <taxon>Evosea</taxon>
        <taxon>Eumycetozoa</taxon>
        <taxon>Dictyostelia</taxon>
        <taxon>Acytosteliales</taxon>
        <taxon>Cavenderiaceae</taxon>
        <taxon>Cavenderia</taxon>
    </lineage>
</organism>
<dbReference type="RefSeq" id="XP_004366122.1">
    <property type="nucleotide sequence ID" value="XM_004366065.1"/>
</dbReference>
<dbReference type="Proteomes" id="UP000007797">
    <property type="component" value="Unassembled WGS sequence"/>
</dbReference>
<protein>
    <submittedName>
        <fullName evidence="2">Uncharacterized protein</fullName>
    </submittedName>
</protein>
<dbReference type="GeneID" id="14870031"/>
<reference evidence="3" key="1">
    <citation type="journal article" date="2011" name="Genome Res.">
        <title>Phylogeny-wide analysis of social amoeba genomes highlights ancient origins for complex intercellular communication.</title>
        <authorList>
            <person name="Heidel A.J."/>
            <person name="Lawal H.M."/>
            <person name="Felder M."/>
            <person name="Schilde C."/>
            <person name="Helps N.R."/>
            <person name="Tunggal B."/>
            <person name="Rivero F."/>
            <person name="John U."/>
            <person name="Schleicher M."/>
            <person name="Eichinger L."/>
            <person name="Platzer M."/>
            <person name="Noegel A.A."/>
            <person name="Schaap P."/>
            <person name="Gloeckner G."/>
        </authorList>
    </citation>
    <scope>NUCLEOTIDE SEQUENCE [LARGE SCALE GENOMIC DNA]</scope>
    <source>
        <strain evidence="3">SH3</strain>
    </source>
</reference>
<proteinExistence type="predicted"/>
<keyword evidence="1" id="KW-0732">Signal</keyword>
<dbReference type="KEGG" id="dfa:DFA_06748"/>
<feature type="signal peptide" evidence="1">
    <location>
        <begin position="1"/>
        <end position="22"/>
    </location>
</feature>
<dbReference type="AlphaFoldDB" id="F4Q261"/>
<evidence type="ECO:0000313" key="2">
    <source>
        <dbReference type="EMBL" id="EGG18081.1"/>
    </source>
</evidence>